<dbReference type="EMBL" id="OZ034832">
    <property type="protein sequence ID" value="CAL1688943.1"/>
    <property type="molecule type" value="Genomic_DNA"/>
</dbReference>
<reference evidence="2" key="1">
    <citation type="submission" date="2024-04" db="EMBL/GenBank/DDBJ databases">
        <authorList>
            <consortium name="Molecular Ecology Group"/>
        </authorList>
    </citation>
    <scope>NUCLEOTIDE SEQUENCE</scope>
</reference>
<feature type="region of interest" description="Disordered" evidence="1">
    <location>
        <begin position="84"/>
        <end position="112"/>
    </location>
</feature>
<dbReference type="Proteomes" id="UP001497644">
    <property type="component" value="Chromosome 9"/>
</dbReference>
<feature type="compositionally biased region" description="Basic and acidic residues" evidence="1">
    <location>
        <begin position="102"/>
        <end position="112"/>
    </location>
</feature>
<feature type="compositionally biased region" description="Polar residues" evidence="1">
    <location>
        <begin position="89"/>
        <end position="101"/>
    </location>
</feature>
<evidence type="ECO:0000313" key="2">
    <source>
        <dbReference type="EMBL" id="CAL1688943.1"/>
    </source>
</evidence>
<dbReference type="AlphaFoldDB" id="A0AAV2P8Q3"/>
<proteinExistence type="predicted"/>
<evidence type="ECO:0000256" key="1">
    <source>
        <dbReference type="SAM" id="MobiDB-lite"/>
    </source>
</evidence>
<organism evidence="2 3">
    <name type="scientific">Lasius platythorax</name>
    <dbReference type="NCBI Taxonomy" id="488582"/>
    <lineage>
        <taxon>Eukaryota</taxon>
        <taxon>Metazoa</taxon>
        <taxon>Ecdysozoa</taxon>
        <taxon>Arthropoda</taxon>
        <taxon>Hexapoda</taxon>
        <taxon>Insecta</taxon>
        <taxon>Pterygota</taxon>
        <taxon>Neoptera</taxon>
        <taxon>Endopterygota</taxon>
        <taxon>Hymenoptera</taxon>
        <taxon>Apocrita</taxon>
        <taxon>Aculeata</taxon>
        <taxon>Formicoidea</taxon>
        <taxon>Formicidae</taxon>
        <taxon>Formicinae</taxon>
        <taxon>Lasius</taxon>
        <taxon>Lasius</taxon>
    </lineage>
</organism>
<sequence>MRKRVRNAVRKTAGEKRNREIFVAAVRSFSEICSEFAGVTCCMTWYWQPANIESIFRRAIVPSFPFLNLPSLCTPHFCRLHERDDDAESSSGMEASTTLSAETRKDVVESEKNMIRCKL</sequence>
<name>A0AAV2P8Q3_9HYME</name>
<accession>A0AAV2P8Q3</accession>
<evidence type="ECO:0000313" key="3">
    <source>
        <dbReference type="Proteomes" id="UP001497644"/>
    </source>
</evidence>
<gene>
    <name evidence="2" type="ORF">LPLAT_LOCUS13961</name>
</gene>
<keyword evidence="3" id="KW-1185">Reference proteome</keyword>
<protein>
    <submittedName>
        <fullName evidence="2">Uncharacterized protein</fullName>
    </submittedName>
</protein>